<keyword evidence="2" id="KW-0560">Oxidoreductase</keyword>
<evidence type="ECO:0000313" key="2">
    <source>
        <dbReference type="EMBL" id="MCK6259454.1"/>
    </source>
</evidence>
<keyword evidence="3" id="KW-1185">Reference proteome</keyword>
<dbReference type="RefSeq" id="WP_248254822.1">
    <property type="nucleotide sequence ID" value="NZ_JAIWJX010000004.1"/>
</dbReference>
<gene>
    <name evidence="2" type="ORF">LCY76_23055</name>
</gene>
<dbReference type="InterPro" id="IPR036188">
    <property type="entry name" value="FAD/NAD-bd_sf"/>
</dbReference>
<dbReference type="GO" id="GO:0071949">
    <property type="term" value="F:FAD binding"/>
    <property type="evidence" value="ECO:0007669"/>
    <property type="project" value="InterPro"/>
</dbReference>
<evidence type="ECO:0000259" key="1">
    <source>
        <dbReference type="Pfam" id="PF01494"/>
    </source>
</evidence>
<reference evidence="2" key="1">
    <citation type="submission" date="2021-09" db="EMBL/GenBank/DDBJ databases">
        <title>Genome analysis of Fictibacillus sp. KIGAM418 isolated from marine sediment.</title>
        <authorList>
            <person name="Seo M.-J."/>
            <person name="Cho E.-S."/>
            <person name="Hwang C.Y."/>
        </authorList>
    </citation>
    <scope>NUCLEOTIDE SEQUENCE</scope>
    <source>
        <strain evidence="2">KIGAM418</strain>
    </source>
</reference>
<dbReference type="AlphaFoldDB" id="A0A9X1XKZ7"/>
<organism evidence="2 3">
    <name type="scientific">Fictibacillus marinisediminis</name>
    <dbReference type="NCBI Taxonomy" id="2878389"/>
    <lineage>
        <taxon>Bacteria</taxon>
        <taxon>Bacillati</taxon>
        <taxon>Bacillota</taxon>
        <taxon>Bacilli</taxon>
        <taxon>Bacillales</taxon>
        <taxon>Fictibacillaceae</taxon>
        <taxon>Fictibacillus</taxon>
    </lineage>
</organism>
<dbReference type="GO" id="GO:0004497">
    <property type="term" value="F:monooxygenase activity"/>
    <property type="evidence" value="ECO:0007669"/>
    <property type="project" value="UniProtKB-KW"/>
</dbReference>
<dbReference type="InterPro" id="IPR050407">
    <property type="entry name" value="Geranylgeranyl_reductase"/>
</dbReference>
<proteinExistence type="predicted"/>
<dbReference type="PANTHER" id="PTHR42685">
    <property type="entry name" value="GERANYLGERANYL DIPHOSPHATE REDUCTASE"/>
    <property type="match status" value="1"/>
</dbReference>
<dbReference type="Proteomes" id="UP001139011">
    <property type="component" value="Unassembled WGS sequence"/>
</dbReference>
<dbReference type="PRINTS" id="PR00420">
    <property type="entry name" value="RNGMNOXGNASE"/>
</dbReference>
<dbReference type="EMBL" id="JAIWJX010000004">
    <property type="protein sequence ID" value="MCK6259454.1"/>
    <property type="molecule type" value="Genomic_DNA"/>
</dbReference>
<evidence type="ECO:0000313" key="3">
    <source>
        <dbReference type="Proteomes" id="UP001139011"/>
    </source>
</evidence>
<dbReference type="Pfam" id="PF01494">
    <property type="entry name" value="FAD_binding_3"/>
    <property type="match status" value="1"/>
</dbReference>
<protein>
    <submittedName>
        <fullName evidence="2">FAD-dependent monooxygenase</fullName>
    </submittedName>
</protein>
<sequence length="389" mass="43610">MYDLIIVGARCSGASLAIFLGRLGYNILLVDRATHVGPTLSTHIIGEVDVYQHLRIEKRMNSSGAPFLTRFRVNVDSHLFESDLIVTERAMSVRRELLDSYLMEEVKKLPNIKVELAINIKDVIKSNEKITGVIGIDENGNEKRYQGKVVVGADGRNSTIASLTNARIEQQSSIDELAVLYGYFSGIQPLPVGTIEWYWTKDSIAICNPIDGGKHCIAFMFHPSNFKSWCNVDEFSCKISKLNMLSPRITNLSLEGNLKGIKRINSYVKNTHGEGWVLVGDASANIHPISGVGIDNAICTSEVLAIQLDKYLRNQESWTDVMTEYKKYRDERIYPQFYASQKTQALHKTAITESQNSATSMLCTFPSLAKNLTIRSEAILQILQEDEHE</sequence>
<dbReference type="InterPro" id="IPR002938">
    <property type="entry name" value="FAD-bd"/>
</dbReference>
<accession>A0A9X1XKZ7</accession>
<dbReference type="Gene3D" id="3.50.50.60">
    <property type="entry name" value="FAD/NAD(P)-binding domain"/>
    <property type="match status" value="1"/>
</dbReference>
<dbReference type="PANTHER" id="PTHR42685:SF22">
    <property type="entry name" value="CONDITIONED MEDIUM FACTOR RECEPTOR 1"/>
    <property type="match status" value="1"/>
</dbReference>
<keyword evidence="2" id="KW-0503">Monooxygenase</keyword>
<comment type="caution">
    <text evidence="2">The sequence shown here is derived from an EMBL/GenBank/DDBJ whole genome shotgun (WGS) entry which is preliminary data.</text>
</comment>
<dbReference type="SUPFAM" id="SSF51905">
    <property type="entry name" value="FAD/NAD(P)-binding domain"/>
    <property type="match status" value="1"/>
</dbReference>
<feature type="domain" description="FAD-binding" evidence="1">
    <location>
        <begin position="2"/>
        <end position="317"/>
    </location>
</feature>
<name>A0A9X1XKZ7_9BACL</name>